<protein>
    <recommendedName>
        <fullName evidence="4">DZIP3-like HEPN domain-containing protein</fullName>
    </recommendedName>
</protein>
<reference evidence="2 3" key="1">
    <citation type="submission" date="2020-06" db="EMBL/GenBank/DDBJ databases">
        <authorList>
            <person name="Li R."/>
            <person name="Bekaert M."/>
        </authorList>
    </citation>
    <scope>NUCLEOTIDE SEQUENCE [LARGE SCALE GENOMIC DNA]</scope>
    <source>
        <strain evidence="3">wild</strain>
    </source>
</reference>
<evidence type="ECO:0000313" key="3">
    <source>
        <dbReference type="Proteomes" id="UP000507470"/>
    </source>
</evidence>
<dbReference type="Proteomes" id="UP000507470">
    <property type="component" value="Unassembled WGS sequence"/>
</dbReference>
<dbReference type="AlphaFoldDB" id="A0A6J8DCF9"/>
<evidence type="ECO:0000256" key="1">
    <source>
        <dbReference type="SAM" id="MobiDB-lite"/>
    </source>
</evidence>
<dbReference type="EMBL" id="CACVKT020007206">
    <property type="protein sequence ID" value="CAC5406358.1"/>
    <property type="molecule type" value="Genomic_DNA"/>
</dbReference>
<name>A0A6J8DCF9_MYTCO</name>
<accession>A0A6J8DCF9</accession>
<feature type="region of interest" description="Disordered" evidence="1">
    <location>
        <begin position="86"/>
        <end position="109"/>
    </location>
</feature>
<proteinExistence type="predicted"/>
<organism evidence="2 3">
    <name type="scientific">Mytilus coruscus</name>
    <name type="common">Sea mussel</name>
    <dbReference type="NCBI Taxonomy" id="42192"/>
    <lineage>
        <taxon>Eukaryota</taxon>
        <taxon>Metazoa</taxon>
        <taxon>Spiralia</taxon>
        <taxon>Lophotrochozoa</taxon>
        <taxon>Mollusca</taxon>
        <taxon>Bivalvia</taxon>
        <taxon>Autobranchia</taxon>
        <taxon>Pteriomorphia</taxon>
        <taxon>Mytilida</taxon>
        <taxon>Mytiloidea</taxon>
        <taxon>Mytilidae</taxon>
        <taxon>Mytilinae</taxon>
        <taxon>Mytilus</taxon>
    </lineage>
</organism>
<evidence type="ECO:0008006" key="4">
    <source>
        <dbReference type="Google" id="ProtNLM"/>
    </source>
</evidence>
<keyword evidence="3" id="KW-1185">Reference proteome</keyword>
<evidence type="ECO:0000313" key="2">
    <source>
        <dbReference type="EMBL" id="CAC5406358.1"/>
    </source>
</evidence>
<gene>
    <name evidence="2" type="ORF">MCOR_39940</name>
</gene>
<sequence length="338" mass="38973">MKEIQNFQTFIDKINILTEVYGSQDTFEVLTDAELVEEGNTSAEMIIEHATTPSTIRTAVYDEKMKTIFDRVLAELRQKLNIKEEGKHSNFSEEQSSMTYEPNEENSEMDREVVVKKAGKLSAIRVGETNTRAEIVDMVPTAKTNYFKLVALIVDTACQVIWAHIRTKILGSSRFESFLNLIKEKHKLIHLFETNECCECVSELMKGERLISRKQLLLLYQSFESKQIQNHTKYVGRKVVRVCICKYVAIQNIDVKIIDITLANYVIRKCGKQELGLDSWMTQIKEVRNEIFHISDIQEITDDKFGRKWEKVKGSILGIAKLINSTFAEKNRDRDSTN</sequence>